<dbReference type="STRING" id="640938.TR210_1541"/>
<keyword evidence="1" id="KW-0472">Membrane</keyword>
<dbReference type="Proteomes" id="UP000076878">
    <property type="component" value="Unassembled WGS sequence"/>
</dbReference>
<dbReference type="NCBIfam" id="TIGR02206">
    <property type="entry name" value="intg_mem_TP0381"/>
    <property type="match status" value="1"/>
</dbReference>
<keyword evidence="1" id="KW-0812">Transmembrane</keyword>
<feature type="transmembrane region" description="Helical" evidence="1">
    <location>
        <begin position="219"/>
        <end position="238"/>
    </location>
</feature>
<feature type="transmembrane region" description="Helical" evidence="1">
    <location>
        <begin position="136"/>
        <end position="158"/>
    </location>
</feature>
<evidence type="ECO:0000313" key="4">
    <source>
        <dbReference type="Proteomes" id="UP000076878"/>
    </source>
</evidence>
<feature type="transmembrane region" description="Helical" evidence="1">
    <location>
        <begin position="20"/>
        <end position="42"/>
    </location>
</feature>
<accession>A0A143YTH7</accession>
<evidence type="ECO:0000313" key="3">
    <source>
        <dbReference type="EMBL" id="SEJ18319.1"/>
    </source>
</evidence>
<feature type="transmembrane region" description="Helical" evidence="1">
    <location>
        <begin position="78"/>
        <end position="103"/>
    </location>
</feature>
<protein>
    <submittedName>
        <fullName evidence="3">Conserved hypothetical integral membrane protein TIGR02206</fullName>
    </submittedName>
    <submittedName>
        <fullName evidence="2">Integral membrane protein (Intg mem tp0381)</fullName>
    </submittedName>
</protein>
<dbReference type="AlphaFoldDB" id="A0A143YTH7"/>
<dbReference type="InterPro" id="IPR011737">
    <property type="entry name" value="CHP02206_TP0381"/>
</dbReference>
<evidence type="ECO:0000313" key="5">
    <source>
        <dbReference type="Proteomes" id="UP000199280"/>
    </source>
</evidence>
<keyword evidence="1" id="KW-1133">Transmembrane helix</keyword>
<evidence type="ECO:0000256" key="1">
    <source>
        <dbReference type="SAM" id="Phobius"/>
    </source>
</evidence>
<reference evidence="3 5" key="2">
    <citation type="submission" date="2016-10" db="EMBL/GenBank/DDBJ databases">
        <authorList>
            <person name="Varghese N."/>
            <person name="Submissions S."/>
        </authorList>
    </citation>
    <scope>NUCLEOTIDE SEQUENCE [LARGE SCALE GENOMIC DNA]</scope>
    <source>
        <strain evidence="3 5">DSM 22150</strain>
    </source>
</reference>
<name>A0A143YTH7_9LACT</name>
<reference evidence="2 4" key="1">
    <citation type="submission" date="2016-02" db="EMBL/GenBank/DDBJ databases">
        <authorList>
            <person name="Wen L."/>
            <person name="He K."/>
            <person name="Yang H."/>
        </authorList>
    </citation>
    <scope>NUCLEOTIDE SEQUENCE [LARGE SCALE GENOMIC DNA]</scope>
    <source>
        <strain evidence="2">Trichococcus_R210</strain>
    </source>
</reference>
<dbReference type="OrthoDB" id="9813172at2"/>
<feature type="transmembrane region" description="Helical" evidence="1">
    <location>
        <begin position="54"/>
        <end position="72"/>
    </location>
</feature>
<feature type="transmembrane region" description="Helical" evidence="1">
    <location>
        <begin position="170"/>
        <end position="187"/>
    </location>
</feature>
<sequence length="247" mass="27937">MANFWTFESDLPSGIGVETFSSAHLALLVLSASILLSTILLYRKQPERNRRNMKIIIAALLMLLYFSRWVWCAFFGDFYFFISMMLPLHLCSVSAIVGTAAVFSNNRLLKEFSYGIGLPGGLVALANPNLGPYPLFSFFFVEFSMTHLLLILLPLLYIFGDGFRPDIRSLPHSILLAAPFVVSAFWVNQTIGSNYMFLNHIERGTVLVLFDRWLGTPGYLIAVLGSILLSWSILYTPWEILKRKALH</sequence>
<keyword evidence="5" id="KW-1185">Reference proteome</keyword>
<proteinExistence type="predicted"/>
<dbReference type="EMBL" id="FNYT01000009">
    <property type="protein sequence ID" value="SEJ18319.1"/>
    <property type="molecule type" value="Genomic_DNA"/>
</dbReference>
<evidence type="ECO:0000313" key="2">
    <source>
        <dbReference type="EMBL" id="CZQ98205.1"/>
    </source>
</evidence>
<dbReference type="RefSeq" id="WP_068622943.1">
    <property type="nucleotide sequence ID" value="NZ_FJNB01000010.1"/>
</dbReference>
<feature type="transmembrane region" description="Helical" evidence="1">
    <location>
        <begin position="112"/>
        <end position="130"/>
    </location>
</feature>
<organism evidence="2 4">
    <name type="scientific">Trichococcus ilyis</name>
    <dbReference type="NCBI Taxonomy" id="640938"/>
    <lineage>
        <taxon>Bacteria</taxon>
        <taxon>Bacillati</taxon>
        <taxon>Bacillota</taxon>
        <taxon>Bacilli</taxon>
        <taxon>Lactobacillales</taxon>
        <taxon>Carnobacteriaceae</taxon>
        <taxon>Trichococcus</taxon>
    </lineage>
</organism>
<dbReference type="EMBL" id="FJNB01000010">
    <property type="protein sequence ID" value="CZQ98205.1"/>
    <property type="molecule type" value="Genomic_DNA"/>
</dbReference>
<dbReference type="Proteomes" id="UP000199280">
    <property type="component" value="Unassembled WGS sequence"/>
</dbReference>
<dbReference type="Pfam" id="PF14808">
    <property type="entry name" value="TMEM164"/>
    <property type="match status" value="1"/>
</dbReference>
<gene>
    <name evidence="3" type="ORF">SAMN05216375_10916</name>
    <name evidence="2" type="ORF">TR210_1541</name>
</gene>